<organism evidence="1 2">
    <name type="scientific">Pseudomonas marginalis</name>
    <name type="common">Pseudomonas panacis</name>
    <dbReference type="NCBI Taxonomy" id="298"/>
    <lineage>
        <taxon>Bacteria</taxon>
        <taxon>Pseudomonadati</taxon>
        <taxon>Pseudomonadota</taxon>
        <taxon>Gammaproteobacteria</taxon>
        <taxon>Pseudomonadales</taxon>
        <taxon>Pseudomonadaceae</taxon>
        <taxon>Pseudomonas</taxon>
    </lineage>
</organism>
<dbReference type="AlphaFoldDB" id="A0A9X9BSW3"/>
<reference evidence="1 2" key="1">
    <citation type="submission" date="2019-06" db="EMBL/GenBank/DDBJ databases">
        <title>Pseudomonas bimorpha sp. nov. isolated from bovine raw milk and skim milk concentrate.</title>
        <authorList>
            <person name="Hofmann K."/>
            <person name="Huptas C."/>
            <person name="Doll E."/>
            <person name="Scherer S."/>
            <person name="Wenning M."/>
        </authorList>
    </citation>
    <scope>NUCLEOTIDE SEQUENCE [LARGE SCALE GENOMIC DNA]</scope>
    <source>
        <strain evidence="1 2">DSM 13124</strain>
    </source>
</reference>
<dbReference type="OrthoDB" id="9813050at2"/>
<dbReference type="EMBL" id="VFEQ01000007">
    <property type="protein sequence ID" value="TWR59868.1"/>
    <property type="molecule type" value="Genomic_DNA"/>
</dbReference>
<evidence type="ECO:0008006" key="3">
    <source>
        <dbReference type="Google" id="ProtNLM"/>
    </source>
</evidence>
<protein>
    <recommendedName>
        <fullName evidence="3">Abi family protein</fullName>
    </recommendedName>
</protein>
<gene>
    <name evidence="1" type="ORF">FIV41_13005</name>
</gene>
<accession>A0A9X9BSW3</accession>
<name>A0A9X9BSW3_PSEMA</name>
<sequence>MRHLQALRASLSEARIATYESATVGAGLPIERAVELYAWNAQVSGVFLIPLHICEVVVRNAVSEALILRYGSEWPWSVGLLRSLPTGAGARYDAKMDLGRTREKHRTTGGVVTELKNVFWEKQFTKRNDQRLWEPYLFQLFPNLDPSGSVKLHRQRIACDLETIRHLRNRIAHHEPIFNRNLHSDLQKICELVEFRCSDTASMMLQAQRVMEVLKARPF</sequence>
<comment type="caution">
    <text evidence="1">The sequence shown here is derived from an EMBL/GenBank/DDBJ whole genome shotgun (WGS) entry which is preliminary data.</text>
</comment>
<evidence type="ECO:0000313" key="2">
    <source>
        <dbReference type="Proteomes" id="UP000316123"/>
    </source>
</evidence>
<proteinExistence type="predicted"/>
<dbReference type="Proteomes" id="UP000316123">
    <property type="component" value="Unassembled WGS sequence"/>
</dbReference>
<evidence type="ECO:0000313" key="1">
    <source>
        <dbReference type="EMBL" id="TWR59868.1"/>
    </source>
</evidence>